<dbReference type="RefSeq" id="WP_250912348.1">
    <property type="nucleotide sequence ID" value="NZ_JAMXLX010000001.1"/>
</dbReference>
<proteinExistence type="predicted"/>
<protein>
    <submittedName>
        <fullName evidence="2">DUF6456 domain-containing protein</fullName>
    </submittedName>
</protein>
<gene>
    <name evidence="2" type="ORF">NBH21_02345</name>
</gene>
<dbReference type="AlphaFoldDB" id="A0AAJ1BSJ7"/>
<comment type="caution">
    <text evidence="2">The sequence shown here is derived from an EMBL/GenBank/DDBJ whole genome shotgun (WGS) entry which is preliminary data.</text>
</comment>
<dbReference type="Proteomes" id="UP001155380">
    <property type="component" value="Unassembled WGS sequence"/>
</dbReference>
<evidence type="ECO:0000313" key="3">
    <source>
        <dbReference type="Proteomes" id="UP001155380"/>
    </source>
</evidence>
<evidence type="ECO:0000313" key="2">
    <source>
        <dbReference type="EMBL" id="MCO5955601.1"/>
    </source>
</evidence>
<feature type="domain" description="DUF6456" evidence="1">
    <location>
        <begin position="125"/>
        <end position="261"/>
    </location>
</feature>
<dbReference type="Pfam" id="PF20057">
    <property type="entry name" value="DUF6456"/>
    <property type="match status" value="1"/>
</dbReference>
<dbReference type="EMBL" id="JAMXLX010000001">
    <property type="protein sequence ID" value="MCO5955601.1"/>
    <property type="molecule type" value="Genomic_DNA"/>
</dbReference>
<reference evidence="2" key="1">
    <citation type="submission" date="2022-06" db="EMBL/GenBank/DDBJ databases">
        <authorList>
            <person name="Sun Q."/>
        </authorList>
    </citation>
    <scope>NUCLEOTIDE SEQUENCE</scope>
    <source>
        <strain evidence="2">S101</strain>
    </source>
</reference>
<accession>A0AAJ1BSJ7</accession>
<name>A0AAJ1BSJ7_9HYPH</name>
<organism evidence="2 3">
    <name type="scientific">Ciceribacter sichuanensis</name>
    <dbReference type="NCBI Taxonomy" id="2949647"/>
    <lineage>
        <taxon>Bacteria</taxon>
        <taxon>Pseudomonadati</taxon>
        <taxon>Pseudomonadota</taxon>
        <taxon>Alphaproteobacteria</taxon>
        <taxon>Hyphomicrobiales</taxon>
        <taxon>Rhizobiaceae</taxon>
        <taxon>Ciceribacter</taxon>
    </lineage>
</organism>
<evidence type="ECO:0000259" key="1">
    <source>
        <dbReference type="Pfam" id="PF20057"/>
    </source>
</evidence>
<dbReference type="InterPro" id="IPR045599">
    <property type="entry name" value="DUF6456"/>
</dbReference>
<sequence length="283" mass="30669">MRTSSSAPLQAQRNPGVEIEAATRRPLLRLLRAALKAPLTITGMEGAAALLNAGDGATLQAPVAVLRHAVSSGLLSREGNRLMACEGTRTWLHRAMADDGDDAFTDQHRDIVMGTVEVAQVRTTVRRNMAESPLSALSRLKEKSGEAYLGEEALAAGDRFAADFERAGLQPRITASWEPRLAGRLRGQPSAAGDLTDSALGARDRLNAAIEAVGPELSGVVLDVCCFMKGLETVERERQWPARSAKLMLRTGLMALARHYAPLARQSRREHRWGAEDYRPELG</sequence>